<name>A0A0P0WB78_ORYSJ</name>
<evidence type="ECO:0000256" key="1">
    <source>
        <dbReference type="SAM" id="MobiDB-lite"/>
    </source>
</evidence>
<protein>
    <submittedName>
        <fullName evidence="2">Os04g0471901 protein</fullName>
    </submittedName>
</protein>
<accession>A0A0P0WB78</accession>
<dbReference type="AlphaFoldDB" id="A0A0P0WB78"/>
<reference evidence="2 3" key="3">
    <citation type="journal article" date="2013" name="Rice">
        <title>Improvement of the Oryza sativa Nipponbare reference genome using next generation sequence and optical map data.</title>
        <authorList>
            <person name="Kawahara Y."/>
            <person name="de la Bastide M."/>
            <person name="Hamilton J.P."/>
            <person name="Kanamori H."/>
            <person name="McCombie W.R."/>
            <person name="Ouyang S."/>
            <person name="Schwartz D.C."/>
            <person name="Tanaka T."/>
            <person name="Wu J."/>
            <person name="Zhou S."/>
            <person name="Childs K.L."/>
            <person name="Davidson R.M."/>
            <person name="Lin H."/>
            <person name="Quesada-Ocampo L."/>
            <person name="Vaillancourt B."/>
            <person name="Sakai H."/>
            <person name="Lee S.S."/>
            <person name="Kim J."/>
            <person name="Numa H."/>
            <person name="Itoh T."/>
            <person name="Buell C.R."/>
            <person name="Matsumoto T."/>
        </authorList>
    </citation>
    <scope>NUCLEOTIDE SEQUENCE [LARGE SCALE GENOMIC DNA]</scope>
    <source>
        <strain evidence="3">cv. Nipponbare</strain>
    </source>
</reference>
<feature type="region of interest" description="Disordered" evidence="1">
    <location>
        <begin position="1"/>
        <end position="21"/>
    </location>
</feature>
<reference evidence="3" key="1">
    <citation type="journal article" date="2005" name="Nature">
        <title>The map-based sequence of the rice genome.</title>
        <authorList>
            <consortium name="International rice genome sequencing project (IRGSP)"/>
            <person name="Matsumoto T."/>
            <person name="Wu J."/>
            <person name="Kanamori H."/>
            <person name="Katayose Y."/>
            <person name="Fujisawa M."/>
            <person name="Namiki N."/>
            <person name="Mizuno H."/>
            <person name="Yamamoto K."/>
            <person name="Antonio B.A."/>
            <person name="Baba T."/>
            <person name="Sakata K."/>
            <person name="Nagamura Y."/>
            <person name="Aoki H."/>
            <person name="Arikawa K."/>
            <person name="Arita K."/>
            <person name="Bito T."/>
            <person name="Chiden Y."/>
            <person name="Fujitsuka N."/>
            <person name="Fukunaka R."/>
            <person name="Hamada M."/>
            <person name="Harada C."/>
            <person name="Hayashi A."/>
            <person name="Hijishita S."/>
            <person name="Honda M."/>
            <person name="Hosokawa S."/>
            <person name="Ichikawa Y."/>
            <person name="Idonuma A."/>
            <person name="Iijima M."/>
            <person name="Ikeda M."/>
            <person name="Ikeno M."/>
            <person name="Ito K."/>
            <person name="Ito S."/>
            <person name="Ito T."/>
            <person name="Ito Y."/>
            <person name="Ito Y."/>
            <person name="Iwabuchi A."/>
            <person name="Kamiya K."/>
            <person name="Karasawa W."/>
            <person name="Kurita K."/>
            <person name="Katagiri S."/>
            <person name="Kikuta A."/>
            <person name="Kobayashi H."/>
            <person name="Kobayashi N."/>
            <person name="Machita K."/>
            <person name="Maehara T."/>
            <person name="Masukawa M."/>
            <person name="Mizubayashi T."/>
            <person name="Mukai Y."/>
            <person name="Nagasaki H."/>
            <person name="Nagata Y."/>
            <person name="Naito S."/>
            <person name="Nakashima M."/>
            <person name="Nakama Y."/>
            <person name="Nakamichi Y."/>
            <person name="Nakamura M."/>
            <person name="Meguro A."/>
            <person name="Negishi M."/>
            <person name="Ohta I."/>
            <person name="Ohta T."/>
            <person name="Okamoto M."/>
            <person name="Ono N."/>
            <person name="Saji S."/>
            <person name="Sakaguchi M."/>
            <person name="Sakai K."/>
            <person name="Shibata M."/>
            <person name="Shimokawa T."/>
            <person name="Song J."/>
            <person name="Takazaki Y."/>
            <person name="Terasawa K."/>
            <person name="Tsugane M."/>
            <person name="Tsuji K."/>
            <person name="Ueda S."/>
            <person name="Waki K."/>
            <person name="Yamagata H."/>
            <person name="Yamamoto M."/>
            <person name="Yamamoto S."/>
            <person name="Yamane H."/>
            <person name="Yoshiki S."/>
            <person name="Yoshihara R."/>
            <person name="Yukawa K."/>
            <person name="Zhong H."/>
            <person name="Yano M."/>
            <person name="Yuan Q."/>
            <person name="Ouyang S."/>
            <person name="Liu J."/>
            <person name="Jones K.M."/>
            <person name="Gansberger K."/>
            <person name="Moffat K."/>
            <person name="Hill J."/>
            <person name="Bera J."/>
            <person name="Fadrosh D."/>
            <person name="Jin S."/>
            <person name="Johri S."/>
            <person name="Kim M."/>
            <person name="Overton L."/>
            <person name="Reardon M."/>
            <person name="Tsitrin T."/>
            <person name="Vuong H."/>
            <person name="Weaver B."/>
            <person name="Ciecko A."/>
            <person name="Tallon L."/>
            <person name="Jackson J."/>
            <person name="Pai G."/>
            <person name="Aken S.V."/>
            <person name="Utterback T."/>
            <person name="Reidmuller S."/>
            <person name="Feldblyum T."/>
            <person name="Hsiao J."/>
            <person name="Zismann V."/>
            <person name="Iobst S."/>
            <person name="de Vazeille A.R."/>
            <person name="Buell C.R."/>
            <person name="Ying K."/>
            <person name="Li Y."/>
            <person name="Lu T."/>
            <person name="Huang Y."/>
            <person name="Zhao Q."/>
            <person name="Feng Q."/>
            <person name="Zhang L."/>
            <person name="Zhu J."/>
            <person name="Weng Q."/>
            <person name="Mu J."/>
            <person name="Lu Y."/>
            <person name="Fan D."/>
            <person name="Liu Y."/>
            <person name="Guan J."/>
            <person name="Zhang Y."/>
            <person name="Yu S."/>
            <person name="Liu X."/>
            <person name="Zhang Y."/>
            <person name="Hong G."/>
            <person name="Han B."/>
            <person name="Choisne N."/>
            <person name="Demange N."/>
            <person name="Orjeda G."/>
            <person name="Samain S."/>
            <person name="Cattolico L."/>
            <person name="Pelletier E."/>
            <person name="Couloux A."/>
            <person name="Segurens B."/>
            <person name="Wincker P."/>
            <person name="D'Hont A."/>
            <person name="Scarpelli C."/>
            <person name="Weissenbach J."/>
            <person name="Salanoubat M."/>
            <person name="Quetier F."/>
            <person name="Yu Y."/>
            <person name="Kim H.R."/>
            <person name="Rambo T."/>
            <person name="Currie J."/>
            <person name="Collura K."/>
            <person name="Luo M."/>
            <person name="Yang T."/>
            <person name="Ammiraju J.S.S."/>
            <person name="Engler F."/>
            <person name="Soderlund C."/>
            <person name="Wing R.A."/>
            <person name="Palmer L.E."/>
            <person name="de la Bastide M."/>
            <person name="Spiegel L."/>
            <person name="Nascimento L."/>
            <person name="Zutavern T."/>
            <person name="O'Shaughnessy A."/>
            <person name="Dike S."/>
            <person name="Dedhia N."/>
            <person name="Preston R."/>
            <person name="Balija V."/>
            <person name="McCombie W.R."/>
            <person name="Chow T."/>
            <person name="Chen H."/>
            <person name="Chung M."/>
            <person name="Chen C."/>
            <person name="Shaw J."/>
            <person name="Wu H."/>
            <person name="Hsiao K."/>
            <person name="Chao Y."/>
            <person name="Chu M."/>
            <person name="Cheng C."/>
            <person name="Hour A."/>
            <person name="Lee P."/>
            <person name="Lin S."/>
            <person name="Lin Y."/>
            <person name="Liou J."/>
            <person name="Liu S."/>
            <person name="Hsing Y."/>
            <person name="Raghuvanshi S."/>
            <person name="Mohanty A."/>
            <person name="Bharti A.K."/>
            <person name="Gaur A."/>
            <person name="Gupta V."/>
            <person name="Kumar D."/>
            <person name="Ravi V."/>
            <person name="Vij S."/>
            <person name="Kapur A."/>
            <person name="Khurana P."/>
            <person name="Khurana P."/>
            <person name="Khurana J.P."/>
            <person name="Tyagi A.K."/>
            <person name="Gaikwad K."/>
            <person name="Singh A."/>
            <person name="Dalal V."/>
            <person name="Srivastava S."/>
            <person name="Dixit A."/>
            <person name="Pal A.K."/>
            <person name="Ghazi I.A."/>
            <person name="Yadav M."/>
            <person name="Pandit A."/>
            <person name="Bhargava A."/>
            <person name="Sureshbabu K."/>
            <person name="Batra K."/>
            <person name="Sharma T.R."/>
            <person name="Mohapatra T."/>
            <person name="Singh N.K."/>
            <person name="Messing J."/>
            <person name="Nelson A.B."/>
            <person name="Fuks G."/>
            <person name="Kavchok S."/>
            <person name="Keizer G."/>
            <person name="Linton E."/>
            <person name="Llaca V."/>
            <person name="Song R."/>
            <person name="Tanyolac B."/>
            <person name="Young S."/>
            <person name="Ho-Il K."/>
            <person name="Hahn J.H."/>
            <person name="Sangsakoo G."/>
            <person name="Vanavichit A."/>
            <person name="de Mattos Luiz.A.T."/>
            <person name="Zimmer P.D."/>
            <person name="Malone G."/>
            <person name="Dellagostin O."/>
            <person name="de Oliveira A.C."/>
            <person name="Bevan M."/>
            <person name="Bancroft I."/>
            <person name="Minx P."/>
            <person name="Cordum H."/>
            <person name="Wilson R."/>
            <person name="Cheng Z."/>
            <person name="Jin W."/>
            <person name="Jiang J."/>
            <person name="Leong S.A."/>
            <person name="Iwama H."/>
            <person name="Gojobori T."/>
            <person name="Itoh T."/>
            <person name="Niimura Y."/>
            <person name="Fujii Y."/>
            <person name="Habara T."/>
            <person name="Sakai H."/>
            <person name="Sato Y."/>
            <person name="Wilson G."/>
            <person name="Kumar K."/>
            <person name="McCouch S."/>
            <person name="Juretic N."/>
            <person name="Hoen D."/>
            <person name="Wright S."/>
            <person name="Bruskiewich R."/>
            <person name="Bureau T."/>
            <person name="Miyao A."/>
            <person name="Hirochika H."/>
            <person name="Nishikawa T."/>
            <person name="Kadowaki K."/>
            <person name="Sugiura M."/>
            <person name="Burr B."/>
            <person name="Sasaki T."/>
        </authorList>
    </citation>
    <scope>NUCLEOTIDE SEQUENCE [LARGE SCALE GENOMIC DNA]</scope>
    <source>
        <strain evidence="3">cv. Nipponbare</strain>
    </source>
</reference>
<evidence type="ECO:0000313" key="3">
    <source>
        <dbReference type="Proteomes" id="UP000059680"/>
    </source>
</evidence>
<dbReference type="Proteomes" id="UP000059680">
    <property type="component" value="Chromosome 4"/>
</dbReference>
<evidence type="ECO:0000313" key="2">
    <source>
        <dbReference type="EMBL" id="BAS89652.1"/>
    </source>
</evidence>
<organism evidence="2 3">
    <name type="scientific">Oryza sativa subsp. japonica</name>
    <name type="common">Rice</name>
    <dbReference type="NCBI Taxonomy" id="39947"/>
    <lineage>
        <taxon>Eukaryota</taxon>
        <taxon>Viridiplantae</taxon>
        <taxon>Streptophyta</taxon>
        <taxon>Embryophyta</taxon>
        <taxon>Tracheophyta</taxon>
        <taxon>Spermatophyta</taxon>
        <taxon>Magnoliopsida</taxon>
        <taxon>Liliopsida</taxon>
        <taxon>Poales</taxon>
        <taxon>Poaceae</taxon>
        <taxon>BOP clade</taxon>
        <taxon>Oryzoideae</taxon>
        <taxon>Oryzeae</taxon>
        <taxon>Oryzinae</taxon>
        <taxon>Oryza</taxon>
        <taxon>Oryza sativa</taxon>
    </lineage>
</organism>
<gene>
    <name evidence="2" type="ordered locus">Os04g0471901</name>
    <name evidence="2" type="ORF">OSNPB_040471901</name>
</gene>
<dbReference type="EMBL" id="AP014960">
    <property type="protein sequence ID" value="BAS89652.1"/>
    <property type="molecule type" value="Genomic_DNA"/>
</dbReference>
<dbReference type="PaxDb" id="39947-A0A0P0WB78"/>
<sequence length="100" mass="10974">MMTGQQKVSGGGEGARGPRHLSSKVAWHVAELDERAVQLEERPLRHGGEGDGGMAVMACNGGENKRTWQSASRRAAVAEHPWLSASRSYRWLICQLEHLP</sequence>
<keyword evidence="3" id="KW-1185">Reference proteome</keyword>
<proteinExistence type="predicted"/>
<dbReference type="InParanoid" id="A0A0P0WB78"/>
<reference evidence="2 3" key="2">
    <citation type="journal article" date="2013" name="Plant Cell Physiol.">
        <title>Rice Annotation Project Database (RAP-DB): an integrative and interactive database for rice genomics.</title>
        <authorList>
            <person name="Sakai H."/>
            <person name="Lee S.S."/>
            <person name="Tanaka T."/>
            <person name="Numa H."/>
            <person name="Kim J."/>
            <person name="Kawahara Y."/>
            <person name="Wakimoto H."/>
            <person name="Yang C.C."/>
            <person name="Iwamoto M."/>
            <person name="Abe T."/>
            <person name="Yamada Y."/>
            <person name="Muto A."/>
            <person name="Inokuchi H."/>
            <person name="Ikemura T."/>
            <person name="Matsumoto T."/>
            <person name="Sasaki T."/>
            <person name="Itoh T."/>
        </authorList>
    </citation>
    <scope>NUCLEOTIDE SEQUENCE [LARGE SCALE GENOMIC DNA]</scope>
    <source>
        <strain evidence="3">cv. Nipponbare</strain>
    </source>
</reference>